<gene>
    <name evidence="1" type="ORF">H257_18584</name>
</gene>
<organism evidence="1">
    <name type="scientific">Aphanomyces astaci</name>
    <name type="common">Crayfish plague agent</name>
    <dbReference type="NCBI Taxonomy" id="112090"/>
    <lineage>
        <taxon>Eukaryota</taxon>
        <taxon>Sar</taxon>
        <taxon>Stramenopiles</taxon>
        <taxon>Oomycota</taxon>
        <taxon>Saprolegniomycetes</taxon>
        <taxon>Saprolegniales</taxon>
        <taxon>Verrucalvaceae</taxon>
        <taxon>Aphanomyces</taxon>
    </lineage>
</organism>
<dbReference type="RefSeq" id="XP_009845981.1">
    <property type="nucleotide sequence ID" value="XM_009847679.1"/>
</dbReference>
<dbReference type="GeneID" id="20820580"/>
<dbReference type="EMBL" id="KI913294">
    <property type="protein sequence ID" value="ETV64540.1"/>
    <property type="molecule type" value="Genomic_DNA"/>
</dbReference>
<name>W4FAL5_APHAT</name>
<proteinExistence type="predicted"/>
<reference evidence="1" key="1">
    <citation type="submission" date="2013-12" db="EMBL/GenBank/DDBJ databases">
        <title>The Genome Sequence of Aphanomyces astaci APO3.</title>
        <authorList>
            <consortium name="The Broad Institute Genomics Platform"/>
            <person name="Russ C."/>
            <person name="Tyler B."/>
            <person name="van West P."/>
            <person name="Dieguez-Uribeondo J."/>
            <person name="Young S.K."/>
            <person name="Zeng Q."/>
            <person name="Gargeya S."/>
            <person name="Fitzgerald M."/>
            <person name="Abouelleil A."/>
            <person name="Alvarado L."/>
            <person name="Chapman S.B."/>
            <person name="Gainer-Dewar J."/>
            <person name="Goldberg J."/>
            <person name="Griggs A."/>
            <person name="Gujja S."/>
            <person name="Hansen M."/>
            <person name="Howarth C."/>
            <person name="Imamovic A."/>
            <person name="Ireland A."/>
            <person name="Larimer J."/>
            <person name="McCowan C."/>
            <person name="Murphy C."/>
            <person name="Pearson M."/>
            <person name="Poon T.W."/>
            <person name="Priest M."/>
            <person name="Roberts A."/>
            <person name="Saif S."/>
            <person name="Shea T."/>
            <person name="Sykes S."/>
            <person name="Wortman J."/>
            <person name="Nusbaum C."/>
            <person name="Birren B."/>
        </authorList>
    </citation>
    <scope>NUCLEOTIDE SEQUENCE [LARGE SCALE GENOMIC DNA]</scope>
    <source>
        <strain evidence="1">APO3</strain>
    </source>
</reference>
<dbReference type="VEuPathDB" id="FungiDB:H257_18584"/>
<accession>W4FAL5</accession>
<dbReference type="AlphaFoldDB" id="W4FAL5"/>
<sequence length="277" mass="31399">MSSPASTIRAYPGILLDNAYKFYAVWRTTFKQAAVTTGFFSLYTYETYCHPRIETDAYTISQAKVQQWRMDVVERRVVVEAMNEHDGWVTKGEDRRMLEEKGVTSGVVTHPSCSFIISTTTWWSLSTIDNAFPNPPLNYQVINSDYLNHTDASSTLCSRVIPTWWSLFGREISLKLEKMIGDALVIGKLMKGVSGNGMEWRQQRVVHFGRGGREWDDAYEHFRLLAITTFKSGINTLQHLPPTDIGNLQADNAKKFGRIVGPKYSTNTIFSNAYSPA</sequence>
<evidence type="ECO:0000313" key="1">
    <source>
        <dbReference type="EMBL" id="ETV64540.1"/>
    </source>
</evidence>
<protein>
    <submittedName>
        <fullName evidence="1">Uncharacterized protein</fullName>
    </submittedName>
</protein>